<accession>A0A7J6MRB6</accession>
<evidence type="ECO:0000256" key="1">
    <source>
        <dbReference type="SAM" id="SignalP"/>
    </source>
</evidence>
<comment type="caution">
    <text evidence="2">The sequence shown here is derived from an EMBL/GenBank/DDBJ whole genome shotgun (WGS) entry which is preliminary data.</text>
</comment>
<protein>
    <submittedName>
        <fullName evidence="2">Uncharacterized protein</fullName>
    </submittedName>
</protein>
<keyword evidence="1" id="KW-0732">Signal</keyword>
<evidence type="ECO:0000313" key="2">
    <source>
        <dbReference type="EMBL" id="KAF4674054.1"/>
    </source>
</evidence>
<gene>
    <name evidence="2" type="ORF">FOL46_005915</name>
</gene>
<feature type="signal peptide" evidence="1">
    <location>
        <begin position="1"/>
        <end position="24"/>
    </location>
</feature>
<evidence type="ECO:0000313" key="3">
    <source>
        <dbReference type="Proteomes" id="UP000572268"/>
    </source>
</evidence>
<reference evidence="2 3" key="1">
    <citation type="submission" date="2020-04" db="EMBL/GenBank/DDBJ databases">
        <title>Perkinsus olseni comparative genomics.</title>
        <authorList>
            <person name="Bogema D.R."/>
        </authorList>
    </citation>
    <scope>NUCLEOTIDE SEQUENCE [LARGE SCALE GENOMIC DNA]</scope>
    <source>
        <strain evidence="2">ATCC PRA-31</strain>
    </source>
</reference>
<proteinExistence type="predicted"/>
<feature type="chain" id="PRO_5029640645" evidence="1">
    <location>
        <begin position="25"/>
        <end position="86"/>
    </location>
</feature>
<name>A0A7J6MRB6_PEROL</name>
<dbReference type="EMBL" id="JABANN010000037">
    <property type="protein sequence ID" value="KAF4674054.1"/>
    <property type="molecule type" value="Genomic_DNA"/>
</dbReference>
<dbReference type="AlphaFoldDB" id="A0A7J6MRB6"/>
<dbReference type="Proteomes" id="UP000572268">
    <property type="component" value="Unassembled WGS sequence"/>
</dbReference>
<organism evidence="2 3">
    <name type="scientific">Perkinsus olseni</name>
    <name type="common">Perkinsus atlanticus</name>
    <dbReference type="NCBI Taxonomy" id="32597"/>
    <lineage>
        <taxon>Eukaryota</taxon>
        <taxon>Sar</taxon>
        <taxon>Alveolata</taxon>
        <taxon>Perkinsozoa</taxon>
        <taxon>Perkinsea</taxon>
        <taxon>Perkinsida</taxon>
        <taxon>Perkinsidae</taxon>
        <taxon>Perkinsus</taxon>
    </lineage>
</organism>
<sequence>MVEFTYALLAVYLLTDSTIAYSNAQTQTIMVIEELNGSICDKSIRTDTSVVVMQDGTKPFARLGAFDAAATAIIGGVRVWDKILER</sequence>